<dbReference type="Pfam" id="PF04542">
    <property type="entry name" value="Sigma70_r2"/>
    <property type="match status" value="1"/>
</dbReference>
<dbReference type="Pfam" id="PF08281">
    <property type="entry name" value="Sigma70_r4_2"/>
    <property type="match status" value="1"/>
</dbReference>
<dbReference type="Proteomes" id="UP000249393">
    <property type="component" value="Unassembled WGS sequence"/>
</dbReference>
<dbReference type="AlphaFoldDB" id="A0A2W5XDQ7"/>
<dbReference type="SUPFAM" id="SSF88946">
    <property type="entry name" value="Sigma2 domain of RNA polymerase sigma factors"/>
    <property type="match status" value="1"/>
</dbReference>
<gene>
    <name evidence="7" type="ORF">DI526_06070</name>
</gene>
<comment type="caution">
    <text evidence="7">The sequence shown here is derived from an EMBL/GenBank/DDBJ whole genome shotgun (WGS) entry which is preliminary data.</text>
</comment>
<evidence type="ECO:0000259" key="5">
    <source>
        <dbReference type="Pfam" id="PF04542"/>
    </source>
</evidence>
<dbReference type="InterPro" id="IPR039425">
    <property type="entry name" value="RNA_pol_sigma-70-like"/>
</dbReference>
<keyword evidence="3" id="KW-0731">Sigma factor</keyword>
<evidence type="ECO:0000259" key="6">
    <source>
        <dbReference type="Pfam" id="PF08281"/>
    </source>
</evidence>
<dbReference type="PANTHER" id="PTHR43133">
    <property type="entry name" value="RNA POLYMERASE ECF-TYPE SIGMA FACTO"/>
    <property type="match status" value="1"/>
</dbReference>
<comment type="similarity">
    <text evidence="1">Belongs to the sigma-70 factor family. ECF subfamily.</text>
</comment>
<accession>A0A2W5XDQ7</accession>
<keyword evidence="4" id="KW-0804">Transcription</keyword>
<name>A0A2W5XDQ7_9CAUL</name>
<dbReference type="GO" id="GO:0003677">
    <property type="term" value="F:DNA binding"/>
    <property type="evidence" value="ECO:0007669"/>
    <property type="project" value="InterPro"/>
</dbReference>
<reference evidence="7 8" key="1">
    <citation type="submission" date="2017-08" db="EMBL/GenBank/DDBJ databases">
        <title>Infants hospitalized years apart are colonized by the same room-sourced microbial strains.</title>
        <authorList>
            <person name="Brooks B."/>
            <person name="Olm M.R."/>
            <person name="Firek B.A."/>
            <person name="Baker R."/>
            <person name="Thomas B.C."/>
            <person name="Morowitz M.J."/>
            <person name="Banfield J.F."/>
        </authorList>
    </citation>
    <scope>NUCLEOTIDE SEQUENCE [LARGE SCALE GENOMIC DNA]</scope>
    <source>
        <strain evidence="7">S2_003_000_R2_4</strain>
    </source>
</reference>
<dbReference type="GO" id="GO:0016987">
    <property type="term" value="F:sigma factor activity"/>
    <property type="evidence" value="ECO:0007669"/>
    <property type="project" value="UniProtKB-KW"/>
</dbReference>
<dbReference type="InterPro" id="IPR007627">
    <property type="entry name" value="RNA_pol_sigma70_r2"/>
</dbReference>
<dbReference type="InterPro" id="IPR013249">
    <property type="entry name" value="RNA_pol_sigma70_r4_t2"/>
</dbReference>
<proteinExistence type="inferred from homology"/>
<organism evidence="7 8">
    <name type="scientific">Caulobacter segnis</name>
    <dbReference type="NCBI Taxonomy" id="88688"/>
    <lineage>
        <taxon>Bacteria</taxon>
        <taxon>Pseudomonadati</taxon>
        <taxon>Pseudomonadota</taxon>
        <taxon>Alphaproteobacteria</taxon>
        <taxon>Caulobacterales</taxon>
        <taxon>Caulobacteraceae</taxon>
        <taxon>Caulobacter</taxon>
    </lineage>
</organism>
<dbReference type="CDD" id="cd06171">
    <property type="entry name" value="Sigma70_r4"/>
    <property type="match status" value="1"/>
</dbReference>
<feature type="domain" description="RNA polymerase sigma-70 region 2" evidence="5">
    <location>
        <begin position="15"/>
        <end position="77"/>
    </location>
</feature>
<dbReference type="InterPro" id="IPR013324">
    <property type="entry name" value="RNA_pol_sigma_r3/r4-like"/>
</dbReference>
<dbReference type="RefSeq" id="WP_304275440.1">
    <property type="nucleotide sequence ID" value="NZ_QFQZ01000013.1"/>
</dbReference>
<dbReference type="EMBL" id="QFQZ01000013">
    <property type="protein sequence ID" value="PZR35681.1"/>
    <property type="molecule type" value="Genomic_DNA"/>
</dbReference>
<dbReference type="InterPro" id="IPR036388">
    <property type="entry name" value="WH-like_DNA-bd_sf"/>
</dbReference>
<evidence type="ECO:0000313" key="7">
    <source>
        <dbReference type="EMBL" id="PZR35681.1"/>
    </source>
</evidence>
<evidence type="ECO:0000256" key="3">
    <source>
        <dbReference type="ARBA" id="ARBA00023082"/>
    </source>
</evidence>
<dbReference type="InterPro" id="IPR014284">
    <property type="entry name" value="RNA_pol_sigma-70_dom"/>
</dbReference>
<dbReference type="InterPro" id="IPR013325">
    <property type="entry name" value="RNA_pol_sigma_r2"/>
</dbReference>
<dbReference type="Gene3D" id="1.10.10.10">
    <property type="entry name" value="Winged helix-like DNA-binding domain superfamily/Winged helix DNA-binding domain"/>
    <property type="match status" value="1"/>
</dbReference>
<evidence type="ECO:0000256" key="2">
    <source>
        <dbReference type="ARBA" id="ARBA00023015"/>
    </source>
</evidence>
<protein>
    <submittedName>
        <fullName evidence="7">RNA polymerase subunit sigma-24</fullName>
    </submittedName>
</protein>
<feature type="domain" description="RNA polymerase sigma factor 70 region 4 type 2" evidence="6">
    <location>
        <begin position="115"/>
        <end position="165"/>
    </location>
</feature>
<keyword evidence="2" id="KW-0805">Transcription regulation</keyword>
<evidence type="ECO:0000256" key="1">
    <source>
        <dbReference type="ARBA" id="ARBA00010641"/>
    </source>
</evidence>
<dbReference type="SUPFAM" id="SSF88659">
    <property type="entry name" value="Sigma3 and sigma4 domains of RNA polymerase sigma factors"/>
    <property type="match status" value="1"/>
</dbReference>
<sequence length="175" mass="19582">MDDEPVHPLLSAYMERREDLIRYFRVRLRSDEAAEDLVQDIYFKITPPPAEPVDNPSAYLFRLGTNLMLDRIKVRRRAEARDAQWHGAHVSDVGGAHVANEAPADQAAAARQQLEKILEAVKSLPPAAQEAFRLHKLEGLSHAETAAAMGVSRSSVEKYMMSSLKLIVAKVGRWP</sequence>
<evidence type="ECO:0000313" key="8">
    <source>
        <dbReference type="Proteomes" id="UP000249393"/>
    </source>
</evidence>
<evidence type="ECO:0000256" key="4">
    <source>
        <dbReference type="ARBA" id="ARBA00023163"/>
    </source>
</evidence>
<dbReference type="NCBIfam" id="TIGR02937">
    <property type="entry name" value="sigma70-ECF"/>
    <property type="match status" value="1"/>
</dbReference>
<dbReference type="GO" id="GO:0006352">
    <property type="term" value="P:DNA-templated transcription initiation"/>
    <property type="evidence" value="ECO:0007669"/>
    <property type="project" value="InterPro"/>
</dbReference>
<dbReference type="Gene3D" id="1.10.1740.10">
    <property type="match status" value="1"/>
</dbReference>
<dbReference type="PANTHER" id="PTHR43133:SF63">
    <property type="entry name" value="RNA POLYMERASE SIGMA FACTOR FECI-RELATED"/>
    <property type="match status" value="1"/>
</dbReference>